<feature type="compositionally biased region" description="Basic and acidic residues" evidence="1">
    <location>
        <begin position="78"/>
        <end position="87"/>
    </location>
</feature>
<dbReference type="InterPro" id="IPR024632">
    <property type="entry name" value="PLipase_D_C"/>
</dbReference>
<comment type="caution">
    <text evidence="3">The sequence shown here is derived from an EMBL/GenBank/DDBJ whole genome shotgun (WGS) entry which is preliminary data.</text>
</comment>
<dbReference type="Pfam" id="PF12357">
    <property type="entry name" value="PLD_C"/>
    <property type="match status" value="1"/>
</dbReference>
<evidence type="ECO:0000256" key="1">
    <source>
        <dbReference type="SAM" id="MobiDB-lite"/>
    </source>
</evidence>
<sequence length="87" mass="9906">MDAIRDRIWIIYSGEEIVDMEGVHLVTYHFKVMMRGYVEGDLEDCGGCFPDTQCPVKWKRSKTMPPSNNPFELGNAPKSKDLIQAKA</sequence>
<gene>
    <name evidence="3" type="ORF">G2W53_033010</name>
</gene>
<keyword evidence="4" id="KW-1185">Reference proteome</keyword>
<feature type="domain" description="Phospholipase D C-terminal" evidence="2">
    <location>
        <begin position="3"/>
        <end position="57"/>
    </location>
</feature>
<proteinExistence type="predicted"/>
<evidence type="ECO:0000313" key="3">
    <source>
        <dbReference type="EMBL" id="KAF7812034.1"/>
    </source>
</evidence>
<evidence type="ECO:0000259" key="2">
    <source>
        <dbReference type="Pfam" id="PF12357"/>
    </source>
</evidence>
<name>A0A834SXN6_9FABA</name>
<accession>A0A834SXN6</accession>
<dbReference type="Proteomes" id="UP000634136">
    <property type="component" value="Unassembled WGS sequence"/>
</dbReference>
<dbReference type="EMBL" id="JAAIUW010000010">
    <property type="protein sequence ID" value="KAF7812034.1"/>
    <property type="molecule type" value="Genomic_DNA"/>
</dbReference>
<feature type="region of interest" description="Disordered" evidence="1">
    <location>
        <begin position="60"/>
        <end position="87"/>
    </location>
</feature>
<organism evidence="3 4">
    <name type="scientific">Senna tora</name>
    <dbReference type="NCBI Taxonomy" id="362788"/>
    <lineage>
        <taxon>Eukaryota</taxon>
        <taxon>Viridiplantae</taxon>
        <taxon>Streptophyta</taxon>
        <taxon>Embryophyta</taxon>
        <taxon>Tracheophyta</taxon>
        <taxon>Spermatophyta</taxon>
        <taxon>Magnoliopsida</taxon>
        <taxon>eudicotyledons</taxon>
        <taxon>Gunneridae</taxon>
        <taxon>Pentapetalae</taxon>
        <taxon>rosids</taxon>
        <taxon>fabids</taxon>
        <taxon>Fabales</taxon>
        <taxon>Fabaceae</taxon>
        <taxon>Caesalpinioideae</taxon>
        <taxon>Cassia clade</taxon>
        <taxon>Senna</taxon>
    </lineage>
</organism>
<dbReference type="AlphaFoldDB" id="A0A834SXN6"/>
<dbReference type="OrthoDB" id="959095at2759"/>
<evidence type="ECO:0000313" key="4">
    <source>
        <dbReference type="Proteomes" id="UP000634136"/>
    </source>
</evidence>
<reference evidence="3" key="1">
    <citation type="submission" date="2020-09" db="EMBL/GenBank/DDBJ databases">
        <title>Genome-Enabled Discovery of Anthraquinone Biosynthesis in Senna tora.</title>
        <authorList>
            <person name="Kang S.-H."/>
            <person name="Pandey R.P."/>
            <person name="Lee C.-M."/>
            <person name="Sim J.-S."/>
            <person name="Jeong J.-T."/>
            <person name="Choi B.-S."/>
            <person name="Jung M."/>
            <person name="Ginzburg D."/>
            <person name="Zhao K."/>
            <person name="Won S.Y."/>
            <person name="Oh T.-J."/>
            <person name="Yu Y."/>
            <person name="Kim N.-H."/>
            <person name="Lee O.R."/>
            <person name="Lee T.-H."/>
            <person name="Bashyal P."/>
            <person name="Kim T.-S."/>
            <person name="Lee W.-H."/>
            <person name="Kawkins C."/>
            <person name="Kim C.-K."/>
            <person name="Kim J.S."/>
            <person name="Ahn B.O."/>
            <person name="Rhee S.Y."/>
            <person name="Sohng J.K."/>
        </authorList>
    </citation>
    <scope>NUCLEOTIDE SEQUENCE</scope>
    <source>
        <tissue evidence="3">Leaf</tissue>
    </source>
</reference>
<protein>
    <submittedName>
        <fullName evidence="3">Phospholipase D alpha 4</fullName>
    </submittedName>
</protein>